<proteinExistence type="predicted"/>
<sequence>MSTTTTESAAAGRRVPVDWSALASAFDNTAQHIRYFLHLETGALIRLVDGLADPDMRVRVEADPACVRVEAIAARDQYRWLQAFIPTVDDIELQVLLLQCLQGPGSFRRFKAVLSGRPDQLRRWRVFRMERIRAAILDWFRARGLVPASFEHAWPRADAKSMPSRAVDSARQQLHAMTSDLAPGDLHALTALAEFLRATRSSSHAPLVSSRRDAERPDGLGP</sequence>
<reference evidence="2 3" key="1">
    <citation type="submission" date="2014-02" db="EMBL/GenBank/DDBJ databases">
        <title>The small core and large imbalanced accessory genome model reveals a collaborative survival strategy of Sorangium cellulosum strains in nature.</title>
        <authorList>
            <person name="Han K."/>
            <person name="Peng R."/>
            <person name="Blom J."/>
            <person name="Li Y.-Z."/>
        </authorList>
    </citation>
    <scope>NUCLEOTIDE SEQUENCE [LARGE SCALE GENOMIC DNA]</scope>
    <source>
        <strain evidence="2 3">So0149</strain>
    </source>
</reference>
<protein>
    <submittedName>
        <fullName evidence="2">Uncharacterized protein</fullName>
    </submittedName>
</protein>
<dbReference type="AlphaFoldDB" id="A0A150SHR5"/>
<name>A0A150SHR5_SORCE</name>
<gene>
    <name evidence="2" type="ORF">BE18_21540</name>
</gene>
<feature type="region of interest" description="Disordered" evidence="1">
    <location>
        <begin position="201"/>
        <end position="222"/>
    </location>
</feature>
<evidence type="ECO:0000256" key="1">
    <source>
        <dbReference type="SAM" id="MobiDB-lite"/>
    </source>
</evidence>
<dbReference type="InterPro" id="IPR005361">
    <property type="entry name" value="UPF0158"/>
</dbReference>
<accession>A0A150SHR5</accession>
<evidence type="ECO:0000313" key="2">
    <source>
        <dbReference type="EMBL" id="KYF76463.1"/>
    </source>
</evidence>
<dbReference type="Proteomes" id="UP000075515">
    <property type="component" value="Unassembled WGS sequence"/>
</dbReference>
<dbReference type="EMBL" id="JEMC01004029">
    <property type="protein sequence ID" value="KYF76463.1"/>
    <property type="molecule type" value="Genomic_DNA"/>
</dbReference>
<evidence type="ECO:0000313" key="3">
    <source>
        <dbReference type="Proteomes" id="UP000075515"/>
    </source>
</evidence>
<comment type="caution">
    <text evidence="2">The sequence shown here is derived from an EMBL/GenBank/DDBJ whole genome shotgun (WGS) entry which is preliminary data.</text>
</comment>
<dbReference type="Pfam" id="PF03682">
    <property type="entry name" value="UPF0158"/>
    <property type="match status" value="1"/>
</dbReference>
<organism evidence="2 3">
    <name type="scientific">Sorangium cellulosum</name>
    <name type="common">Polyangium cellulosum</name>
    <dbReference type="NCBI Taxonomy" id="56"/>
    <lineage>
        <taxon>Bacteria</taxon>
        <taxon>Pseudomonadati</taxon>
        <taxon>Myxococcota</taxon>
        <taxon>Polyangia</taxon>
        <taxon>Polyangiales</taxon>
        <taxon>Polyangiaceae</taxon>
        <taxon>Sorangium</taxon>
    </lineage>
</organism>
<feature type="compositionally biased region" description="Basic and acidic residues" evidence="1">
    <location>
        <begin position="210"/>
        <end position="222"/>
    </location>
</feature>